<name>A0ABN3BSF6_9ACTN</name>
<comment type="caution">
    <text evidence="3">The sequence shown here is derived from an EMBL/GenBank/DDBJ whole genome shotgun (WGS) entry which is preliminary data.</text>
</comment>
<reference evidence="3 4" key="1">
    <citation type="journal article" date="2019" name="Int. J. Syst. Evol. Microbiol.">
        <title>The Global Catalogue of Microorganisms (GCM) 10K type strain sequencing project: providing services to taxonomists for standard genome sequencing and annotation.</title>
        <authorList>
            <consortium name="The Broad Institute Genomics Platform"/>
            <consortium name="The Broad Institute Genome Sequencing Center for Infectious Disease"/>
            <person name="Wu L."/>
            <person name="Ma J."/>
        </authorList>
    </citation>
    <scope>NUCLEOTIDE SEQUENCE [LARGE SCALE GENOMIC DNA]</scope>
    <source>
        <strain evidence="3 4">JCM 14924</strain>
    </source>
</reference>
<proteinExistence type="predicted"/>
<feature type="region of interest" description="Disordered" evidence="2">
    <location>
        <begin position="48"/>
        <end position="73"/>
    </location>
</feature>
<gene>
    <name evidence="3" type="ORF">GCM10009787_48530</name>
</gene>
<dbReference type="Proteomes" id="UP001501391">
    <property type="component" value="Unassembled WGS sequence"/>
</dbReference>
<protein>
    <submittedName>
        <fullName evidence="3">Uncharacterized protein</fullName>
    </submittedName>
</protein>
<evidence type="ECO:0000256" key="2">
    <source>
        <dbReference type="SAM" id="MobiDB-lite"/>
    </source>
</evidence>
<feature type="compositionally biased region" description="Basic and acidic residues" evidence="2">
    <location>
        <begin position="52"/>
        <end position="73"/>
    </location>
</feature>
<feature type="region of interest" description="Disordered" evidence="2">
    <location>
        <begin position="186"/>
        <end position="207"/>
    </location>
</feature>
<dbReference type="RefSeq" id="WP_346163539.1">
    <property type="nucleotide sequence ID" value="NZ_BAAAOQ010000016.1"/>
</dbReference>
<keyword evidence="1" id="KW-0175">Coiled coil</keyword>
<feature type="coiled-coil region" evidence="1">
    <location>
        <begin position="122"/>
        <end position="156"/>
    </location>
</feature>
<sequence>MTDTPTPATTTGLVVLPYRTDRGDPAWVFRCWGTDTCDGWLSLDHTSQQSAERARDRHVAEEHQEQHMTDRRTASTITDTELDQLYAELTALREVARGYCPACGRGDASPTAQQWEDQRKRADQAEELLRIAHDTSNRAEAERARAEAAIARVRALHVNGYGLCDECTGSHGVPWPCPTIQALDQPAPPATTRATEPREHCGHLSPETGLNTVRTECVLRPGHQGSHADDVGCRWKPITEEQPMPRPCTATIDGPHVPGGGPVHCTREAGHPGNHVGPTQGSNGRTLWDDWNAGATPHKETPDA</sequence>
<keyword evidence="4" id="KW-1185">Reference proteome</keyword>
<accession>A0ABN3BSF6</accession>
<evidence type="ECO:0000313" key="3">
    <source>
        <dbReference type="EMBL" id="GAA2199866.1"/>
    </source>
</evidence>
<dbReference type="EMBL" id="BAAAOQ010000016">
    <property type="protein sequence ID" value="GAA2199866.1"/>
    <property type="molecule type" value="Genomic_DNA"/>
</dbReference>
<feature type="region of interest" description="Disordered" evidence="2">
    <location>
        <begin position="272"/>
        <end position="304"/>
    </location>
</feature>
<evidence type="ECO:0000256" key="1">
    <source>
        <dbReference type="SAM" id="Coils"/>
    </source>
</evidence>
<organism evidence="3 4">
    <name type="scientific">Streptomyces bangladeshensis</name>
    <dbReference type="NCBI Taxonomy" id="295352"/>
    <lineage>
        <taxon>Bacteria</taxon>
        <taxon>Bacillati</taxon>
        <taxon>Actinomycetota</taxon>
        <taxon>Actinomycetes</taxon>
        <taxon>Kitasatosporales</taxon>
        <taxon>Streptomycetaceae</taxon>
        <taxon>Streptomyces</taxon>
    </lineage>
</organism>
<evidence type="ECO:0000313" key="4">
    <source>
        <dbReference type="Proteomes" id="UP001501391"/>
    </source>
</evidence>